<evidence type="ECO:0000259" key="7">
    <source>
        <dbReference type="Pfam" id="PF03914"/>
    </source>
</evidence>
<evidence type="ECO:0000256" key="5">
    <source>
        <dbReference type="PIRNR" id="PIRNR028977"/>
    </source>
</evidence>
<dbReference type="OrthoDB" id="10263597at2759"/>
<feature type="region of interest" description="Disordered" evidence="6">
    <location>
        <begin position="87"/>
        <end position="224"/>
    </location>
</feature>
<dbReference type="GO" id="GO:0005730">
    <property type="term" value="C:nucleolus"/>
    <property type="evidence" value="ECO:0007669"/>
    <property type="project" value="UniProtKB-SubCell"/>
</dbReference>
<keyword evidence="5" id="KW-0690">Ribosome biogenesis</keyword>
<dbReference type="KEGG" id="scm:SCHCO_02605814"/>
<comment type="subcellular location">
    <subcellularLocation>
        <location evidence="1 5">Nucleus</location>
        <location evidence="1 5">Nucleolus</location>
    </subcellularLocation>
</comment>
<proteinExistence type="inferred from homology"/>
<dbReference type="FunCoup" id="D8PSI4">
    <property type="interactions" value="532"/>
</dbReference>
<dbReference type="InParanoid" id="D8PSI4"/>
<keyword evidence="3" id="KW-0175">Coiled coil</keyword>
<dbReference type="InterPro" id="IPR005612">
    <property type="entry name" value="CCAAT-binding_factor"/>
</dbReference>
<dbReference type="AlphaFoldDB" id="D8PSI4"/>
<feature type="domain" description="Nucleolar complex-associated protein 3 N-terminal" evidence="8">
    <location>
        <begin position="250"/>
        <end position="352"/>
    </location>
</feature>
<dbReference type="GO" id="GO:0003682">
    <property type="term" value="F:chromatin binding"/>
    <property type="evidence" value="ECO:0007669"/>
    <property type="project" value="TreeGrafter"/>
</dbReference>
<feature type="compositionally biased region" description="Acidic residues" evidence="6">
    <location>
        <begin position="109"/>
        <end position="123"/>
    </location>
</feature>
<dbReference type="InterPro" id="IPR011501">
    <property type="entry name" value="Noc3_N"/>
</dbReference>
<feature type="compositionally biased region" description="Acidic residues" evidence="6">
    <location>
        <begin position="53"/>
        <end position="65"/>
    </location>
</feature>
<accession>D8PSI4</accession>
<feature type="compositionally biased region" description="Basic and acidic residues" evidence="6">
    <location>
        <begin position="471"/>
        <end position="480"/>
    </location>
</feature>
<keyword evidence="10" id="KW-1185">Reference proteome</keyword>
<organism evidence="10">
    <name type="scientific">Schizophyllum commune (strain H4-8 / FGSC 9210)</name>
    <name type="common">Split gill fungus</name>
    <dbReference type="NCBI Taxonomy" id="578458"/>
    <lineage>
        <taxon>Eukaryota</taxon>
        <taxon>Fungi</taxon>
        <taxon>Dikarya</taxon>
        <taxon>Basidiomycota</taxon>
        <taxon>Agaricomycotina</taxon>
        <taxon>Agaricomycetes</taxon>
        <taxon>Agaricomycetidae</taxon>
        <taxon>Agaricales</taxon>
        <taxon>Schizophyllaceae</taxon>
        <taxon>Schizophyllum</taxon>
    </lineage>
</organism>
<feature type="compositionally biased region" description="Basic and acidic residues" evidence="6">
    <location>
        <begin position="88"/>
        <end position="100"/>
    </location>
</feature>
<evidence type="ECO:0000256" key="6">
    <source>
        <dbReference type="SAM" id="MobiDB-lite"/>
    </source>
</evidence>
<dbReference type="VEuPathDB" id="FungiDB:SCHCODRAFT_02605814"/>
<feature type="compositionally biased region" description="Basic and acidic residues" evidence="6">
    <location>
        <begin position="28"/>
        <end position="44"/>
    </location>
</feature>
<dbReference type="eggNOG" id="KOG2153">
    <property type="taxonomic scope" value="Eukaryota"/>
</dbReference>
<dbReference type="GO" id="GO:0042254">
    <property type="term" value="P:ribosome biogenesis"/>
    <property type="evidence" value="ECO:0007669"/>
    <property type="project" value="UniProtKB-KW"/>
</dbReference>
<dbReference type="EMBL" id="GL377303">
    <property type="protein sequence ID" value="EFJ01149.1"/>
    <property type="molecule type" value="Genomic_DNA"/>
</dbReference>
<evidence type="ECO:0000256" key="1">
    <source>
        <dbReference type="ARBA" id="ARBA00004604"/>
    </source>
</evidence>
<dbReference type="PANTHER" id="PTHR14428:SF5">
    <property type="entry name" value="NUCLEOLAR COMPLEX PROTEIN 3 HOMOLOG"/>
    <property type="match status" value="1"/>
</dbReference>
<evidence type="ECO:0000259" key="8">
    <source>
        <dbReference type="Pfam" id="PF07540"/>
    </source>
</evidence>
<feature type="domain" description="CCAAT-binding factor" evidence="7">
    <location>
        <begin position="607"/>
        <end position="790"/>
    </location>
</feature>
<name>D8PSI4_SCHCM</name>
<evidence type="ECO:0000313" key="10">
    <source>
        <dbReference type="Proteomes" id="UP000007431"/>
    </source>
</evidence>
<dbReference type="GeneID" id="9596070"/>
<evidence type="ECO:0000256" key="3">
    <source>
        <dbReference type="ARBA" id="ARBA00023054"/>
    </source>
</evidence>
<evidence type="ECO:0000256" key="4">
    <source>
        <dbReference type="ARBA" id="ARBA00023242"/>
    </source>
</evidence>
<dbReference type="PIRSF" id="PIRSF028977">
    <property type="entry name" value="Nucleolar_complex_p3"/>
    <property type="match status" value="1"/>
</dbReference>
<dbReference type="PANTHER" id="PTHR14428">
    <property type="entry name" value="NUCLEOLAR COMPLEX PROTEIN 3"/>
    <property type="match status" value="1"/>
</dbReference>
<feature type="compositionally biased region" description="Basic residues" evidence="6">
    <location>
        <begin position="1"/>
        <end position="10"/>
    </location>
</feature>
<keyword evidence="4" id="KW-0539">Nucleus</keyword>
<dbReference type="Pfam" id="PF07540">
    <property type="entry name" value="NOC3p"/>
    <property type="match status" value="1"/>
</dbReference>
<dbReference type="Pfam" id="PF03914">
    <property type="entry name" value="CBF"/>
    <property type="match status" value="1"/>
</dbReference>
<dbReference type="HOGENOM" id="CLU_012441_0_0_1"/>
<comment type="similarity">
    <text evidence="2 5">Belongs to the CBF/MAK21 family.</text>
</comment>
<feature type="compositionally biased region" description="Acidic residues" evidence="6">
    <location>
        <begin position="201"/>
        <end position="212"/>
    </location>
</feature>
<feature type="compositionally biased region" description="Basic residues" evidence="6">
    <location>
        <begin position="481"/>
        <end position="500"/>
    </location>
</feature>
<sequence length="802" mass="88060">MPPSTKKRSARSAPANIAPAKKRKLSQKGKEKAPKKVKASERKTVPLPPTANDDSDGDVSEENLELLDNYGQAATFLTSLDAKAISRSKSETQRLHELHKPQRPKVAVDDDLPSIDSDGEMDDGQVWSSDVPDDEGDLSDEDDEDVLDSDSDAEMPYEAAPRAAFKPPKESNAISRLPIKLADGRVQKTGAQPAAPLSSGEDTDESSEEEERELPPKHNVEDVSTGARFGRPAVADVISTKSRKARLQLAKDQIASICQDIVADPENSLGLLKRLHSFSLPSITTPTQSEPVPNDPIIRKLAILSQLAVFKDIIPGYRIRALTDKEKAEKVSQQVARQREYEQGLVGVYQAYLRALEAEIKARSELAEVALQSMCALLKEVTHFNFRTNLMSCIVARLSKKSWDASSDLCLATINAVFRADQYGTPSLEFVRLINRMVKEKHFQVHPNTLSCLTNLRLMRELGNVRASQSRVDREQEQGKGKGKKGKKGDKPYLSKKARKNEKERKEIEKEMKEAEEVVDREERQATHTETLKLIFVLYFRILKQPTYTPLLPAALRGIARFAHLVNIEFFRDLMAVLREIVDGRGAPAAGEQDADHENGADLYVRLLCINTAFELLSGQGEALNIDLSDFYTRLYALTIPLSMHVAYAPHSSAHGIQSSPNDIANLLLTMLSKHPPPRALMPAFAKRLCTACLVLPAAAAVQALDVVRTFTVRDTRLQGMIVGDGGDEGGYDGVRGRKVTVATGLSATGSIFGAALDDPTLVDPLSRSSALWEVTMLAHHSHDGVREAAAKLIAAGKGELD</sequence>
<feature type="compositionally biased region" description="Acidic residues" evidence="6">
    <location>
        <begin position="131"/>
        <end position="155"/>
    </location>
</feature>
<feature type="region of interest" description="Disordered" evidence="6">
    <location>
        <begin position="467"/>
        <end position="508"/>
    </location>
</feature>
<dbReference type="STRING" id="578458.D8PSI4"/>
<dbReference type="GO" id="GO:0006270">
    <property type="term" value="P:DNA replication initiation"/>
    <property type="evidence" value="ECO:0007669"/>
    <property type="project" value="TreeGrafter"/>
</dbReference>
<reference evidence="9 10" key="1">
    <citation type="journal article" date="2010" name="Nat. Biotechnol.">
        <title>Genome sequence of the model mushroom Schizophyllum commune.</title>
        <authorList>
            <person name="Ohm R.A."/>
            <person name="de Jong J.F."/>
            <person name="Lugones L.G."/>
            <person name="Aerts A."/>
            <person name="Kothe E."/>
            <person name="Stajich J.E."/>
            <person name="de Vries R.P."/>
            <person name="Record E."/>
            <person name="Levasseur A."/>
            <person name="Baker S.E."/>
            <person name="Bartholomew K.A."/>
            <person name="Coutinho P.M."/>
            <person name="Erdmann S."/>
            <person name="Fowler T.J."/>
            <person name="Gathman A.C."/>
            <person name="Lombard V."/>
            <person name="Henrissat B."/>
            <person name="Knabe N."/>
            <person name="Kuees U."/>
            <person name="Lilly W.W."/>
            <person name="Lindquist E."/>
            <person name="Lucas S."/>
            <person name="Magnuson J.K."/>
            <person name="Piumi F."/>
            <person name="Raudaskoski M."/>
            <person name="Salamov A."/>
            <person name="Schmutz J."/>
            <person name="Schwarze F.W.M.R."/>
            <person name="vanKuyk P.A."/>
            <person name="Horton J.S."/>
            <person name="Grigoriev I.V."/>
            <person name="Woesten H.A.B."/>
        </authorList>
    </citation>
    <scope>NUCLEOTIDE SEQUENCE [LARGE SCALE GENOMIC DNA]</scope>
    <source>
        <strain evidence="10">H4-8 / FGSC 9210</strain>
    </source>
</reference>
<feature type="region of interest" description="Disordered" evidence="6">
    <location>
        <begin position="1"/>
        <end position="66"/>
    </location>
</feature>
<evidence type="ECO:0000256" key="2">
    <source>
        <dbReference type="ARBA" id="ARBA00007797"/>
    </source>
</evidence>
<dbReference type="RefSeq" id="XP_003036051.1">
    <property type="nucleotide sequence ID" value="XM_003036005.1"/>
</dbReference>
<protein>
    <recommendedName>
        <fullName evidence="5">Nucleolar complex-associated protein 3</fullName>
    </recommendedName>
</protein>
<comment type="function">
    <text evidence="5">Required for synthesis of 60S ribosomal subunits and the transport of pre-ribosomes from the nucleoplasm to the cytoplasm.</text>
</comment>
<dbReference type="OMA" id="HYCPQVR"/>
<dbReference type="Proteomes" id="UP000007431">
    <property type="component" value="Unassembled WGS sequence"/>
</dbReference>
<gene>
    <name evidence="9" type="ORF">SCHCODRAFT_256150</name>
</gene>
<dbReference type="InterPro" id="IPR016903">
    <property type="entry name" value="Nucleolar_cplx-assoc_3"/>
</dbReference>
<evidence type="ECO:0000313" key="9">
    <source>
        <dbReference type="EMBL" id="EFJ01149.1"/>
    </source>
</evidence>